<evidence type="ECO:0000313" key="3">
    <source>
        <dbReference type="Proteomes" id="UP001178507"/>
    </source>
</evidence>
<feature type="transmembrane region" description="Helical" evidence="1">
    <location>
        <begin position="281"/>
        <end position="306"/>
    </location>
</feature>
<accession>A0AA36JFE8</accession>
<name>A0AA36JFE8_9DINO</name>
<keyword evidence="1" id="KW-0812">Transmembrane</keyword>
<dbReference type="EMBL" id="CAUJNA010003550">
    <property type="protein sequence ID" value="CAJ1404669.1"/>
    <property type="molecule type" value="Genomic_DNA"/>
</dbReference>
<comment type="caution">
    <text evidence="2">The sequence shown here is derived from an EMBL/GenBank/DDBJ whole genome shotgun (WGS) entry which is preliminary data.</text>
</comment>
<gene>
    <name evidence="2" type="ORF">EVOR1521_LOCUS27070</name>
</gene>
<feature type="transmembrane region" description="Helical" evidence="1">
    <location>
        <begin position="103"/>
        <end position="129"/>
    </location>
</feature>
<keyword evidence="1" id="KW-1133">Transmembrane helix</keyword>
<feature type="transmembrane region" description="Helical" evidence="1">
    <location>
        <begin position="23"/>
        <end position="50"/>
    </location>
</feature>
<protein>
    <submittedName>
        <fullName evidence="2">Uncharacterized protein</fullName>
    </submittedName>
</protein>
<keyword evidence="1" id="KW-0472">Membrane</keyword>
<sequence length="312" mass="34181">MDFNVKTYGSAEWQPRQGLSCRALAVSTAQLALLVLAPWALFALLCWGLMSRLVYLHSWLRPILVVTAVALVFLMVGAAFMSRSRWLRKGGRIGEAEPRFMRAYVWWAALAMMCLVALVAGVVVGNVLAGRYMHGYYDLADMAAYDNVNPARSSGKQLLDAGRVVFTKGAHVDLSRSMAYQNSSLFCVAPIVGALDQPLPAIFDVWAAGKDCCGGPGNFTCGAAGNAAARGGLRLVGEEQIYRAAVQYAELTYHLESRYPIFFEWTADPIGAVSSKQESAFAMYFVVNLLFLLCTFFLVVTGYACYLRSAKR</sequence>
<dbReference type="Proteomes" id="UP001178507">
    <property type="component" value="Unassembled WGS sequence"/>
</dbReference>
<feature type="transmembrane region" description="Helical" evidence="1">
    <location>
        <begin position="62"/>
        <end position="82"/>
    </location>
</feature>
<organism evidence="2 3">
    <name type="scientific">Effrenium voratum</name>
    <dbReference type="NCBI Taxonomy" id="2562239"/>
    <lineage>
        <taxon>Eukaryota</taxon>
        <taxon>Sar</taxon>
        <taxon>Alveolata</taxon>
        <taxon>Dinophyceae</taxon>
        <taxon>Suessiales</taxon>
        <taxon>Symbiodiniaceae</taxon>
        <taxon>Effrenium</taxon>
    </lineage>
</organism>
<dbReference type="AlphaFoldDB" id="A0AA36JFE8"/>
<keyword evidence="3" id="KW-1185">Reference proteome</keyword>
<proteinExistence type="predicted"/>
<evidence type="ECO:0000313" key="2">
    <source>
        <dbReference type="EMBL" id="CAJ1404669.1"/>
    </source>
</evidence>
<reference evidence="2" key="1">
    <citation type="submission" date="2023-08" db="EMBL/GenBank/DDBJ databases">
        <authorList>
            <person name="Chen Y."/>
            <person name="Shah S."/>
            <person name="Dougan E. K."/>
            <person name="Thang M."/>
            <person name="Chan C."/>
        </authorList>
    </citation>
    <scope>NUCLEOTIDE SEQUENCE</scope>
</reference>
<evidence type="ECO:0000256" key="1">
    <source>
        <dbReference type="SAM" id="Phobius"/>
    </source>
</evidence>